<dbReference type="Proteomes" id="UP000237105">
    <property type="component" value="Unassembled WGS sequence"/>
</dbReference>
<dbReference type="PROSITE" id="PS50294">
    <property type="entry name" value="WD_REPEATS_REGION"/>
    <property type="match status" value="3"/>
</dbReference>
<evidence type="ECO:0000256" key="3">
    <source>
        <dbReference type="PROSITE-ProRule" id="PRU00221"/>
    </source>
</evidence>
<dbReference type="InterPro" id="IPR015943">
    <property type="entry name" value="WD40/YVTN_repeat-like_dom_sf"/>
</dbReference>
<dbReference type="InterPro" id="IPR020472">
    <property type="entry name" value="WD40_PAC1"/>
</dbReference>
<keyword evidence="2" id="KW-0677">Repeat</keyword>
<organism evidence="4 5">
    <name type="scientific">Parasponia andersonii</name>
    <name type="common">Sponia andersonii</name>
    <dbReference type="NCBI Taxonomy" id="3476"/>
    <lineage>
        <taxon>Eukaryota</taxon>
        <taxon>Viridiplantae</taxon>
        <taxon>Streptophyta</taxon>
        <taxon>Embryophyta</taxon>
        <taxon>Tracheophyta</taxon>
        <taxon>Spermatophyta</taxon>
        <taxon>Magnoliopsida</taxon>
        <taxon>eudicotyledons</taxon>
        <taxon>Gunneridae</taxon>
        <taxon>Pentapetalae</taxon>
        <taxon>rosids</taxon>
        <taxon>fabids</taxon>
        <taxon>Rosales</taxon>
        <taxon>Cannabaceae</taxon>
        <taxon>Parasponia</taxon>
    </lineage>
</organism>
<keyword evidence="5" id="KW-1185">Reference proteome</keyword>
<dbReference type="EMBL" id="JXTB01000154">
    <property type="protein sequence ID" value="PON57953.1"/>
    <property type="molecule type" value="Genomic_DNA"/>
</dbReference>
<reference evidence="5" key="1">
    <citation type="submission" date="2016-06" db="EMBL/GenBank/DDBJ databases">
        <title>Parallel loss of symbiosis genes in relatives of nitrogen-fixing non-legume Parasponia.</title>
        <authorList>
            <person name="Van Velzen R."/>
            <person name="Holmer R."/>
            <person name="Bu F."/>
            <person name="Rutten L."/>
            <person name="Van Zeijl A."/>
            <person name="Liu W."/>
            <person name="Santuari L."/>
            <person name="Cao Q."/>
            <person name="Sharma T."/>
            <person name="Shen D."/>
            <person name="Roswanjaya Y."/>
            <person name="Wardhani T."/>
            <person name="Kalhor M.S."/>
            <person name="Jansen J."/>
            <person name="Van den Hoogen J."/>
            <person name="Gungor B."/>
            <person name="Hartog M."/>
            <person name="Hontelez J."/>
            <person name="Verver J."/>
            <person name="Yang W.-C."/>
            <person name="Schijlen E."/>
            <person name="Repin R."/>
            <person name="Schilthuizen M."/>
            <person name="Schranz E."/>
            <person name="Heidstra R."/>
            <person name="Miyata K."/>
            <person name="Fedorova E."/>
            <person name="Kohlen W."/>
            <person name="Bisseling T."/>
            <person name="Smit S."/>
            <person name="Geurts R."/>
        </authorList>
    </citation>
    <scope>NUCLEOTIDE SEQUENCE [LARGE SCALE GENOMIC DNA]</scope>
    <source>
        <strain evidence="5">cv. WU1-14</strain>
    </source>
</reference>
<feature type="repeat" description="WD" evidence="3">
    <location>
        <begin position="123"/>
        <end position="165"/>
    </location>
</feature>
<feature type="repeat" description="WD" evidence="3">
    <location>
        <begin position="290"/>
        <end position="322"/>
    </location>
</feature>
<dbReference type="AlphaFoldDB" id="A0A2P5CA80"/>
<sequence>MGRLLEEESNNHNGSHPIDPLARLDINKGFTFTEVSSIRASRGKVISCDLSPDGKLLASGGHDKEVALWYTDTLEPKARIQEHSAIITDLRFSRRMPRFATSSFDKTVRVWDADNPSYSLHTLVGHCSMTMALDFHPNNEDLLCSCDSDSEIRYWSINNGSCLSVFKGGDSNVRFQPHHGKSLAAAAEDSVSILDVETQACLLTLQGHLRQVYSVCWDPSGEFLATVSEDSVKVWTLGSGSKGDCVYELSCGGNKFYSCVFHPRYPSVLVVGCYQSLELWNVIENKTMTIQAHESLVSTLAASTLTGMIASASHDKFVKLWK</sequence>
<dbReference type="STRING" id="3476.A0A2P5CA80"/>
<evidence type="ECO:0000256" key="1">
    <source>
        <dbReference type="ARBA" id="ARBA00022574"/>
    </source>
</evidence>
<feature type="repeat" description="WD" evidence="3">
    <location>
        <begin position="205"/>
        <end position="237"/>
    </location>
</feature>
<gene>
    <name evidence="4" type="ORF">PanWU01x14_170430</name>
</gene>
<evidence type="ECO:0000313" key="5">
    <source>
        <dbReference type="Proteomes" id="UP000237105"/>
    </source>
</evidence>
<dbReference type="PANTHER" id="PTHR44376:SF5">
    <property type="entry name" value="TRANSCRIPTIONAL COREPRESSOR LEUNIG ISOFORM X1"/>
    <property type="match status" value="1"/>
</dbReference>
<dbReference type="SUPFAM" id="SSF50978">
    <property type="entry name" value="WD40 repeat-like"/>
    <property type="match status" value="1"/>
</dbReference>
<dbReference type="Gene3D" id="2.130.10.10">
    <property type="entry name" value="YVTN repeat-like/Quinoprotein amine dehydrogenase"/>
    <property type="match status" value="2"/>
</dbReference>
<dbReference type="SMART" id="SM00320">
    <property type="entry name" value="WD40"/>
    <property type="match status" value="7"/>
</dbReference>
<evidence type="ECO:0000256" key="2">
    <source>
        <dbReference type="ARBA" id="ARBA00022737"/>
    </source>
</evidence>
<name>A0A2P5CA80_PARAD</name>
<dbReference type="GO" id="GO:0003714">
    <property type="term" value="F:transcription corepressor activity"/>
    <property type="evidence" value="ECO:0007669"/>
    <property type="project" value="InterPro"/>
</dbReference>
<proteinExistence type="predicted"/>
<keyword evidence="1 3" id="KW-0853">WD repeat</keyword>
<dbReference type="Pfam" id="PF00400">
    <property type="entry name" value="WD40"/>
    <property type="match status" value="5"/>
</dbReference>
<dbReference type="PRINTS" id="PR00320">
    <property type="entry name" value="GPROTEINBRPT"/>
</dbReference>
<dbReference type="OrthoDB" id="47802at2759"/>
<dbReference type="InterPro" id="IPR036322">
    <property type="entry name" value="WD40_repeat_dom_sf"/>
</dbReference>
<dbReference type="PANTHER" id="PTHR44376">
    <property type="entry name" value="TRANSCRIPTIONAL REGULATOR OF FILAMENTOUS GROWTH FLO8"/>
    <property type="match status" value="1"/>
</dbReference>
<dbReference type="InterPro" id="IPR001680">
    <property type="entry name" value="WD40_rpt"/>
</dbReference>
<protein>
    <submittedName>
        <fullName evidence="4">Coatomer beta subunit</fullName>
    </submittedName>
</protein>
<dbReference type="InterPro" id="IPR044716">
    <property type="entry name" value="LEUNIG-like"/>
</dbReference>
<dbReference type="CDD" id="cd00200">
    <property type="entry name" value="WD40"/>
    <property type="match status" value="1"/>
</dbReference>
<feature type="repeat" description="WD" evidence="3">
    <location>
        <begin position="38"/>
        <end position="69"/>
    </location>
</feature>
<dbReference type="PROSITE" id="PS50082">
    <property type="entry name" value="WD_REPEATS_2"/>
    <property type="match status" value="5"/>
</dbReference>
<comment type="caution">
    <text evidence="4">The sequence shown here is derived from an EMBL/GenBank/DDBJ whole genome shotgun (WGS) entry which is preliminary data.</text>
</comment>
<evidence type="ECO:0000313" key="4">
    <source>
        <dbReference type="EMBL" id="PON57953.1"/>
    </source>
</evidence>
<feature type="repeat" description="WD" evidence="3">
    <location>
        <begin position="80"/>
        <end position="121"/>
    </location>
</feature>
<accession>A0A2P5CA80</accession>